<keyword evidence="1" id="KW-0472">Membrane</keyword>
<accession>A0A894KPG0</accession>
<organismHost>
    <name type="scientific">Phacochoerus aethiopicus</name>
    <name type="common">Warthog</name>
    <dbReference type="NCBI Taxonomy" id="85517"/>
</organismHost>
<dbReference type="Proteomes" id="UP000423628">
    <property type="component" value="Segment"/>
</dbReference>
<organismHost>
    <name type="scientific">Ornithodoros</name>
    <name type="common">relapsing fever ticks</name>
    <dbReference type="NCBI Taxonomy" id="6937"/>
</organismHost>
<evidence type="ECO:0000313" key="2">
    <source>
        <dbReference type="EMBL" id="QRW43599.1"/>
    </source>
</evidence>
<dbReference type="EMBL" id="MN394630">
    <property type="protein sequence ID" value="QRW43599.1"/>
    <property type="molecule type" value="Genomic_DNA"/>
</dbReference>
<organismHost>
    <name type="scientific">Potamochoerus larvatus</name>
    <name type="common">Bushpig</name>
    <dbReference type="NCBI Taxonomy" id="273792"/>
</organismHost>
<sequence length="119" mass="13833">MYRCPGSNTVGFPKFYCFMDCLFIYIFILCPRNYFFIMPIIYVVMQREGPVLQVLRVVYCQGIFCTIRKGVVLAPGAWQRLDTVQYPLDGFIFFFPARSVCKKDTIYMQGSPVYGSPMQ</sequence>
<keyword evidence="1" id="KW-0812">Transmembrane</keyword>
<keyword evidence="1" id="KW-1133">Transmembrane helix</keyword>
<evidence type="ECO:0000313" key="3">
    <source>
        <dbReference type="Proteomes" id="UP000423628"/>
    </source>
</evidence>
<organismHost>
    <name type="scientific">Ornithodoros moubata</name>
    <name type="common">Soft tick</name>
    <name type="synonym">Argasid tick</name>
    <dbReference type="NCBI Taxonomy" id="6938"/>
</organismHost>
<organismHost>
    <name type="scientific">Sus scrofa</name>
    <name type="common">Pig</name>
    <dbReference type="NCBI Taxonomy" id="9823"/>
</organismHost>
<organismHost>
    <name type="scientific">Phacochoerus africanus</name>
    <name type="common">Warthog</name>
    <dbReference type="NCBI Taxonomy" id="41426"/>
</organismHost>
<proteinExistence type="predicted"/>
<reference evidence="2 3" key="1">
    <citation type="submission" date="2019-08" db="EMBL/GenBank/DDBJ databases">
        <authorList>
            <person name="Ndlovu S.S."/>
        </authorList>
    </citation>
    <scope>NUCLEOTIDE SEQUENCE [LARGE SCALE GENOMIC DNA]</scope>
    <source>
        <strain evidence="2">SPEC_57</strain>
    </source>
</reference>
<gene>
    <name evidence="2" type="ORF">B119L</name>
</gene>
<name>A0A894KPG0_ASF</name>
<feature type="transmembrane region" description="Helical" evidence="1">
    <location>
        <begin position="22"/>
        <end position="45"/>
    </location>
</feature>
<protein>
    <submittedName>
        <fullName evidence="2">PB119L</fullName>
    </submittedName>
</protein>
<organism evidence="2 3">
    <name type="scientific">African swine fever virus</name>
    <name type="common">ASFV</name>
    <dbReference type="NCBI Taxonomy" id="10497"/>
    <lineage>
        <taxon>Viruses</taxon>
        <taxon>Varidnaviria</taxon>
        <taxon>Bamfordvirae</taxon>
        <taxon>Nucleocytoviricota</taxon>
        <taxon>Pokkesviricetes</taxon>
        <taxon>Asfuvirales</taxon>
        <taxon>Asfarviridae</taxon>
        <taxon>Asfivirus</taxon>
        <taxon>Asfivirus haemorrhagiae</taxon>
    </lineage>
</organism>
<evidence type="ECO:0000256" key="1">
    <source>
        <dbReference type="SAM" id="Phobius"/>
    </source>
</evidence>